<dbReference type="Pfam" id="PF04961">
    <property type="entry name" value="FTCD_C"/>
    <property type="match status" value="1"/>
</dbReference>
<reference evidence="2 3" key="1">
    <citation type="submission" date="2018-03" db="EMBL/GenBank/DDBJ databases">
        <title>Lachnoclostridium SNUG30386 gen.nov., sp.nov., isolated from human faeces.</title>
        <authorList>
            <person name="Seo B."/>
            <person name="Jeon K."/>
            <person name="Ko G."/>
        </authorList>
    </citation>
    <scope>NUCLEOTIDE SEQUENCE [LARGE SCALE GENOMIC DNA]</scope>
    <source>
        <strain evidence="2 3">SNUG30386</strain>
    </source>
</reference>
<dbReference type="InterPro" id="IPR036178">
    <property type="entry name" value="Formintransfe-cycloase-like_sf"/>
</dbReference>
<dbReference type="Gene3D" id="1.20.120.680">
    <property type="entry name" value="Formiminotetrahydrofolate cyclodeaminase monomer, up-and-down helical bundle"/>
    <property type="match status" value="1"/>
</dbReference>
<dbReference type="AlphaFoldDB" id="A0A2T3FMF5"/>
<evidence type="ECO:0000259" key="1">
    <source>
        <dbReference type="Pfam" id="PF04961"/>
    </source>
</evidence>
<evidence type="ECO:0000313" key="2">
    <source>
        <dbReference type="EMBL" id="PST36452.1"/>
    </source>
</evidence>
<sequence>MAELRELSVNQFVEETASKASVPGGGSVSAMVGALGAALMEMVANLTIGKEKYAGVQEEMQALAAEGAALHEELLSGIKKDSESFNGYMRALKLPKETEEEKKIRTAALQQGLKEATEAPLAIAESAAKIFPMAEAVVKRGNKGAVSDGLIAAMLARTAVVGALFNVKINLASIKDESYVSELEKRVEKLESDAIFCEKSILCLSKLSDTVYNR</sequence>
<keyword evidence="2" id="KW-0378">Hydrolase</keyword>
<dbReference type="EMBL" id="PYLO01000004">
    <property type="protein sequence ID" value="PST36452.1"/>
    <property type="molecule type" value="Genomic_DNA"/>
</dbReference>
<accession>A0A2T3FMF5</accession>
<evidence type="ECO:0000313" key="3">
    <source>
        <dbReference type="Proteomes" id="UP000241048"/>
    </source>
</evidence>
<dbReference type="SUPFAM" id="SSF101262">
    <property type="entry name" value="Methenyltetrahydrofolate cyclohydrolase-like"/>
    <property type="match status" value="1"/>
</dbReference>
<name>A0A2T3FMF5_9CLOT</name>
<dbReference type="GO" id="GO:0016787">
    <property type="term" value="F:hydrolase activity"/>
    <property type="evidence" value="ECO:0007669"/>
    <property type="project" value="UniProtKB-KW"/>
</dbReference>
<gene>
    <name evidence="2" type="ORF">C7U56_11705</name>
</gene>
<dbReference type="InterPro" id="IPR007044">
    <property type="entry name" value="Cyclodeamin/CycHdrlase"/>
</dbReference>
<comment type="caution">
    <text evidence="2">The sequence shown here is derived from an EMBL/GenBank/DDBJ whole genome shotgun (WGS) entry which is preliminary data.</text>
</comment>
<dbReference type="RefSeq" id="WP_107001368.1">
    <property type="nucleotide sequence ID" value="NZ_DBFVRN010000006.1"/>
</dbReference>
<organism evidence="2 3">
    <name type="scientific">Clostridium fessum</name>
    <dbReference type="NCBI Taxonomy" id="2126740"/>
    <lineage>
        <taxon>Bacteria</taxon>
        <taxon>Bacillati</taxon>
        <taxon>Bacillota</taxon>
        <taxon>Clostridia</taxon>
        <taxon>Eubacteriales</taxon>
        <taxon>Clostridiaceae</taxon>
        <taxon>Clostridium</taxon>
    </lineage>
</organism>
<proteinExistence type="predicted"/>
<feature type="domain" description="Cyclodeaminase/cyclohydrolase" evidence="1">
    <location>
        <begin position="8"/>
        <end position="188"/>
    </location>
</feature>
<protein>
    <submittedName>
        <fullName evidence="2">Methenyltetrahydrofolate cyclohydrolase</fullName>
    </submittedName>
</protein>
<dbReference type="Proteomes" id="UP000241048">
    <property type="component" value="Unassembled WGS sequence"/>
</dbReference>
<keyword evidence="3" id="KW-1185">Reference proteome</keyword>